<dbReference type="EMBL" id="JABSTV010001250">
    <property type="protein sequence ID" value="KAH7957675.1"/>
    <property type="molecule type" value="Genomic_DNA"/>
</dbReference>
<comment type="subcellular location">
    <subcellularLocation>
        <location evidence="1">Golgi apparatus membrane</location>
        <topology evidence="1">Single-pass type II membrane protein</topology>
    </subcellularLocation>
</comment>
<dbReference type="Pfam" id="PF04488">
    <property type="entry name" value="Gly_transf_sug"/>
    <property type="match status" value="1"/>
</dbReference>
<evidence type="ECO:0000256" key="2">
    <source>
        <dbReference type="ARBA" id="ARBA00009003"/>
    </source>
</evidence>
<name>A0A9D4PXJ8_RHISA</name>
<evidence type="ECO:0000256" key="3">
    <source>
        <dbReference type="ARBA" id="ARBA00022676"/>
    </source>
</evidence>
<feature type="domain" description="Alpha 1,4-glycosyltransferase" evidence="8">
    <location>
        <begin position="200"/>
        <end position="328"/>
    </location>
</feature>
<evidence type="ECO:0000256" key="7">
    <source>
        <dbReference type="SAM" id="Phobius"/>
    </source>
</evidence>
<keyword evidence="6 7" id="KW-0472">Membrane</keyword>
<comment type="similarity">
    <text evidence="2">Belongs to the glycosyltransferase 32 family.</text>
</comment>
<evidence type="ECO:0000256" key="6">
    <source>
        <dbReference type="ARBA" id="ARBA00023136"/>
    </source>
</evidence>
<keyword evidence="4" id="KW-0808">Transferase</keyword>
<accession>A0A9D4PXJ8</accession>
<dbReference type="InterPro" id="IPR007577">
    <property type="entry name" value="GlycoTrfase_DXD_sugar-bd_CS"/>
</dbReference>
<dbReference type="VEuPathDB" id="VectorBase:RSAN_053782"/>
<reference evidence="9" key="1">
    <citation type="journal article" date="2020" name="Cell">
        <title>Large-Scale Comparative Analyses of Tick Genomes Elucidate Their Genetic Diversity and Vector Capacities.</title>
        <authorList>
            <consortium name="Tick Genome and Microbiome Consortium (TIGMIC)"/>
            <person name="Jia N."/>
            <person name="Wang J."/>
            <person name="Shi W."/>
            <person name="Du L."/>
            <person name="Sun Y."/>
            <person name="Zhan W."/>
            <person name="Jiang J.F."/>
            <person name="Wang Q."/>
            <person name="Zhang B."/>
            <person name="Ji P."/>
            <person name="Bell-Sakyi L."/>
            <person name="Cui X.M."/>
            <person name="Yuan T.T."/>
            <person name="Jiang B.G."/>
            <person name="Yang W.F."/>
            <person name="Lam T.T."/>
            <person name="Chang Q.C."/>
            <person name="Ding S.J."/>
            <person name="Wang X.J."/>
            <person name="Zhu J.G."/>
            <person name="Ruan X.D."/>
            <person name="Zhao L."/>
            <person name="Wei J.T."/>
            <person name="Ye R.Z."/>
            <person name="Que T.C."/>
            <person name="Du C.H."/>
            <person name="Zhou Y.H."/>
            <person name="Cheng J.X."/>
            <person name="Dai P.F."/>
            <person name="Guo W.B."/>
            <person name="Han X.H."/>
            <person name="Huang E.J."/>
            <person name="Li L.F."/>
            <person name="Wei W."/>
            <person name="Gao Y.C."/>
            <person name="Liu J.Z."/>
            <person name="Shao H.Z."/>
            <person name="Wang X."/>
            <person name="Wang C.C."/>
            <person name="Yang T.C."/>
            <person name="Huo Q.B."/>
            <person name="Li W."/>
            <person name="Chen H.Y."/>
            <person name="Chen S.E."/>
            <person name="Zhou L.G."/>
            <person name="Ni X.B."/>
            <person name="Tian J.H."/>
            <person name="Sheng Y."/>
            <person name="Liu T."/>
            <person name="Pan Y.S."/>
            <person name="Xia L.Y."/>
            <person name="Li J."/>
            <person name="Zhao F."/>
            <person name="Cao W.C."/>
        </authorList>
    </citation>
    <scope>NUCLEOTIDE SEQUENCE</scope>
    <source>
        <strain evidence="9">Rsan-2018</strain>
    </source>
</reference>
<evidence type="ECO:0000259" key="8">
    <source>
        <dbReference type="Pfam" id="PF04572"/>
    </source>
</evidence>
<evidence type="ECO:0000256" key="1">
    <source>
        <dbReference type="ARBA" id="ARBA00004323"/>
    </source>
</evidence>
<protein>
    <recommendedName>
        <fullName evidence="8">Alpha 1,4-glycosyltransferase domain-containing protein</fullName>
    </recommendedName>
</protein>
<sequence>MSSDDFAARLTAAAVIVVVTAYFAVGGGRYDTDMVYPGDTGRVDETGRASRVFFLETGYPLEVTGRFSCAIESVAKHHPRWSVNVLAAMDAANGTDSWLDGPFKRMLGSLPNVAFGNVQVADVLRGTPLESWSVADHLKGGTKFNEVLSNVLRLALLYKRGGVYLDKDTIVMRPLYGFRSCLSQTALRKGDAVGNSFLFFKAGHPFLRDAMEHIASEHHQEKLKTSLGPSLLHYVLLERCGVDSVAPLATEGRPCRDVLVLPWHVLMPVPWTAWNMLFDAADTNSSWWEACRDSHAMCLYGKMSGRRRAERNSPYWRAAKDHCPRSLNMSADLDGRF</sequence>
<dbReference type="AlphaFoldDB" id="A0A9D4PXJ8"/>
<dbReference type="Proteomes" id="UP000821837">
    <property type="component" value="Unassembled WGS sequence"/>
</dbReference>
<dbReference type="InterPro" id="IPR007652">
    <property type="entry name" value="A1-4-GlycosylTfrase_dom"/>
</dbReference>
<dbReference type="GO" id="GO:0006688">
    <property type="term" value="P:glycosphingolipid biosynthetic process"/>
    <property type="evidence" value="ECO:0007669"/>
    <property type="project" value="TreeGrafter"/>
</dbReference>
<evidence type="ECO:0000313" key="9">
    <source>
        <dbReference type="EMBL" id="KAH7957675.1"/>
    </source>
</evidence>
<dbReference type="InterPro" id="IPR051981">
    <property type="entry name" value="Glycosyltransf_32"/>
</dbReference>
<feature type="transmembrane region" description="Helical" evidence="7">
    <location>
        <begin position="6"/>
        <end position="25"/>
    </location>
</feature>
<organism evidence="9 10">
    <name type="scientific">Rhipicephalus sanguineus</name>
    <name type="common">Brown dog tick</name>
    <name type="synonym">Ixodes sanguineus</name>
    <dbReference type="NCBI Taxonomy" id="34632"/>
    <lineage>
        <taxon>Eukaryota</taxon>
        <taxon>Metazoa</taxon>
        <taxon>Ecdysozoa</taxon>
        <taxon>Arthropoda</taxon>
        <taxon>Chelicerata</taxon>
        <taxon>Arachnida</taxon>
        <taxon>Acari</taxon>
        <taxon>Parasitiformes</taxon>
        <taxon>Ixodida</taxon>
        <taxon>Ixodoidea</taxon>
        <taxon>Ixodidae</taxon>
        <taxon>Rhipicephalinae</taxon>
        <taxon>Rhipicephalus</taxon>
        <taxon>Rhipicephalus</taxon>
    </lineage>
</organism>
<keyword evidence="7" id="KW-0812">Transmembrane</keyword>
<evidence type="ECO:0000256" key="4">
    <source>
        <dbReference type="ARBA" id="ARBA00022679"/>
    </source>
</evidence>
<dbReference type="Pfam" id="PF04572">
    <property type="entry name" value="Gb3_synth"/>
    <property type="match status" value="1"/>
</dbReference>
<keyword evidence="7" id="KW-1133">Transmembrane helix</keyword>
<dbReference type="PANTHER" id="PTHR12042">
    <property type="entry name" value="LACTOSYLCERAMIDE 4-ALPHA-GALACTOSYLTRANSFERASE ALPHA- 1,4-GALACTOSYLTRANSFERASE"/>
    <property type="match status" value="1"/>
</dbReference>
<reference evidence="9" key="2">
    <citation type="submission" date="2021-09" db="EMBL/GenBank/DDBJ databases">
        <authorList>
            <person name="Jia N."/>
            <person name="Wang J."/>
            <person name="Shi W."/>
            <person name="Du L."/>
            <person name="Sun Y."/>
            <person name="Zhan W."/>
            <person name="Jiang J."/>
            <person name="Wang Q."/>
            <person name="Zhang B."/>
            <person name="Ji P."/>
            <person name="Sakyi L.B."/>
            <person name="Cui X."/>
            <person name="Yuan T."/>
            <person name="Jiang B."/>
            <person name="Yang W."/>
            <person name="Lam T.T.-Y."/>
            <person name="Chang Q."/>
            <person name="Ding S."/>
            <person name="Wang X."/>
            <person name="Zhu J."/>
            <person name="Ruan X."/>
            <person name="Zhao L."/>
            <person name="Wei J."/>
            <person name="Que T."/>
            <person name="Du C."/>
            <person name="Cheng J."/>
            <person name="Dai P."/>
            <person name="Han X."/>
            <person name="Huang E."/>
            <person name="Gao Y."/>
            <person name="Liu J."/>
            <person name="Shao H."/>
            <person name="Ye R."/>
            <person name="Li L."/>
            <person name="Wei W."/>
            <person name="Wang X."/>
            <person name="Wang C."/>
            <person name="Huo Q."/>
            <person name="Li W."/>
            <person name="Guo W."/>
            <person name="Chen H."/>
            <person name="Chen S."/>
            <person name="Zhou L."/>
            <person name="Zhou L."/>
            <person name="Ni X."/>
            <person name="Tian J."/>
            <person name="Zhou Y."/>
            <person name="Sheng Y."/>
            <person name="Liu T."/>
            <person name="Pan Y."/>
            <person name="Xia L."/>
            <person name="Li J."/>
            <person name="Zhao F."/>
            <person name="Cao W."/>
        </authorList>
    </citation>
    <scope>NUCLEOTIDE SEQUENCE</scope>
    <source>
        <strain evidence="9">Rsan-2018</strain>
        <tissue evidence="9">Larvae</tissue>
    </source>
</reference>
<dbReference type="SUPFAM" id="SSF53448">
    <property type="entry name" value="Nucleotide-diphospho-sugar transferases"/>
    <property type="match status" value="1"/>
</dbReference>
<keyword evidence="10" id="KW-1185">Reference proteome</keyword>
<keyword evidence="5" id="KW-0333">Golgi apparatus</keyword>
<dbReference type="GO" id="GO:0000139">
    <property type="term" value="C:Golgi membrane"/>
    <property type="evidence" value="ECO:0007669"/>
    <property type="project" value="UniProtKB-SubCell"/>
</dbReference>
<dbReference type="PANTHER" id="PTHR12042:SF21">
    <property type="entry name" value="ALPHA1,4-GALACTOSYLTRANSFERASE 1-RELATED"/>
    <property type="match status" value="1"/>
</dbReference>
<dbReference type="InterPro" id="IPR029044">
    <property type="entry name" value="Nucleotide-diphossugar_trans"/>
</dbReference>
<proteinExistence type="inferred from homology"/>
<dbReference type="Gene3D" id="3.90.550.20">
    <property type="match status" value="1"/>
</dbReference>
<gene>
    <name evidence="9" type="ORF">HPB52_021203</name>
</gene>
<dbReference type="GO" id="GO:0016758">
    <property type="term" value="F:hexosyltransferase activity"/>
    <property type="evidence" value="ECO:0007669"/>
    <property type="project" value="TreeGrafter"/>
</dbReference>
<comment type="caution">
    <text evidence="9">The sequence shown here is derived from an EMBL/GenBank/DDBJ whole genome shotgun (WGS) entry which is preliminary data.</text>
</comment>
<keyword evidence="3" id="KW-0328">Glycosyltransferase</keyword>
<evidence type="ECO:0000256" key="5">
    <source>
        <dbReference type="ARBA" id="ARBA00023034"/>
    </source>
</evidence>
<evidence type="ECO:0000313" key="10">
    <source>
        <dbReference type="Proteomes" id="UP000821837"/>
    </source>
</evidence>